<feature type="region of interest" description="Disordered" evidence="1">
    <location>
        <begin position="168"/>
        <end position="193"/>
    </location>
</feature>
<gene>
    <name evidence="2" type="ORF">IF1G_10799</name>
</gene>
<comment type="caution">
    <text evidence="2">The sequence shown here is derived from an EMBL/GenBank/DDBJ whole genome shotgun (WGS) entry which is preliminary data.</text>
</comment>
<evidence type="ECO:0000313" key="3">
    <source>
        <dbReference type="Proteomes" id="UP000315783"/>
    </source>
</evidence>
<evidence type="ECO:0000313" key="2">
    <source>
        <dbReference type="EMBL" id="TQV90476.1"/>
    </source>
</evidence>
<reference evidence="2 3" key="1">
    <citation type="journal article" date="2019" name="Appl. Microbiol. Biotechnol.">
        <title>Genome sequence of Isaria javanica and comparative genome analysis insights into family S53 peptidase evolution in fungal entomopathogens.</title>
        <authorList>
            <person name="Lin R."/>
            <person name="Zhang X."/>
            <person name="Xin B."/>
            <person name="Zou M."/>
            <person name="Gao Y."/>
            <person name="Qin F."/>
            <person name="Hu Q."/>
            <person name="Xie B."/>
            <person name="Cheng X."/>
        </authorList>
    </citation>
    <scope>NUCLEOTIDE SEQUENCE [LARGE SCALE GENOMIC DNA]</scope>
    <source>
        <strain evidence="2 3">IJ1G</strain>
    </source>
</reference>
<feature type="compositionally biased region" description="Polar residues" evidence="1">
    <location>
        <begin position="168"/>
        <end position="184"/>
    </location>
</feature>
<accession>A0A545ULY0</accession>
<keyword evidence="3" id="KW-1185">Reference proteome</keyword>
<evidence type="ECO:0000256" key="1">
    <source>
        <dbReference type="SAM" id="MobiDB-lite"/>
    </source>
</evidence>
<dbReference type="Proteomes" id="UP000315783">
    <property type="component" value="Unassembled WGS sequence"/>
</dbReference>
<dbReference type="EMBL" id="SPUK01000026">
    <property type="protein sequence ID" value="TQV90476.1"/>
    <property type="molecule type" value="Genomic_DNA"/>
</dbReference>
<sequence>MLCISVAVDHDRPLTGALPRVCELRQGRATVSVGSKTEGKKRNPPKTGGDGGRRNLGQPKKPPTTLPCLAASNYRRRKLQMRADAATMATNELAISCTVVGITFTSRAQQFLTANGELFDETPPLFSQDLTSARLSDSRTSRRNAHQTGRQRTICRCLKTACTKPTTLRPSANEASVPNDTSLVRQRDLEGFA</sequence>
<feature type="region of interest" description="Disordered" evidence="1">
    <location>
        <begin position="29"/>
        <end position="67"/>
    </location>
</feature>
<dbReference type="AlphaFoldDB" id="A0A545ULY0"/>
<name>A0A545ULY0_9HYPO</name>
<protein>
    <submittedName>
        <fullName evidence="2">Uncharacterized protein</fullName>
    </submittedName>
</protein>
<proteinExistence type="predicted"/>
<organism evidence="2 3">
    <name type="scientific">Cordyceps javanica</name>
    <dbReference type="NCBI Taxonomy" id="43265"/>
    <lineage>
        <taxon>Eukaryota</taxon>
        <taxon>Fungi</taxon>
        <taxon>Dikarya</taxon>
        <taxon>Ascomycota</taxon>
        <taxon>Pezizomycotina</taxon>
        <taxon>Sordariomycetes</taxon>
        <taxon>Hypocreomycetidae</taxon>
        <taxon>Hypocreales</taxon>
        <taxon>Cordycipitaceae</taxon>
        <taxon>Cordyceps</taxon>
    </lineage>
</organism>